<dbReference type="PANTHER" id="PTHR34796:SF1">
    <property type="entry name" value="EXPRESSED PROTEIN"/>
    <property type="match status" value="1"/>
</dbReference>
<accession>A0A4R6BDM2</accession>
<proteinExistence type="predicted"/>
<organism evidence="1 2">
    <name type="scientific">Macrococcus brunensis</name>
    <dbReference type="NCBI Taxonomy" id="198483"/>
    <lineage>
        <taxon>Bacteria</taxon>
        <taxon>Bacillati</taxon>
        <taxon>Bacillota</taxon>
        <taxon>Bacilli</taxon>
        <taxon>Bacillales</taxon>
        <taxon>Staphylococcaceae</taxon>
        <taxon>Macrococcus</taxon>
    </lineage>
</organism>
<dbReference type="Proteomes" id="UP000295310">
    <property type="component" value="Unassembled WGS sequence"/>
</dbReference>
<name>A0A4R6BDM2_9STAP</name>
<dbReference type="SUPFAM" id="SSF140663">
    <property type="entry name" value="TTHA0068-like"/>
    <property type="match status" value="1"/>
</dbReference>
<dbReference type="EMBL" id="SCWA01000009">
    <property type="protein sequence ID" value="TDL97842.1"/>
    <property type="molecule type" value="Genomic_DNA"/>
</dbReference>
<dbReference type="InterPro" id="IPR005500">
    <property type="entry name" value="DUF309"/>
</dbReference>
<sequence>MIDTLVEFYYYFLHERHYFECHEIMEDAWKENSVYTKNDIEVGLILLATSQYHLRRGNKKGARTCLKKAYQILKMYSLSEIGLHDSVLYILEENMTSEEYVPLTLPLTNEMKEAIHKQHPDFSVKHAPDARWIHFHRTRDRSDVIEARLKSMRDKHPVDDTPDKRHD</sequence>
<dbReference type="InterPro" id="IPR023203">
    <property type="entry name" value="TTHA0068_sf"/>
</dbReference>
<reference evidence="1 2" key="1">
    <citation type="submission" date="2019-01" db="EMBL/GenBank/DDBJ databases">
        <title>Draft genome sequences of the type strains of six Macrococcus species.</title>
        <authorList>
            <person name="Mazhar S."/>
            <person name="Altermann E."/>
            <person name="Hill C."/>
            <person name="Mcauliffe O."/>
        </authorList>
    </citation>
    <scope>NUCLEOTIDE SEQUENCE [LARGE SCALE GENOMIC DNA]</scope>
    <source>
        <strain evidence="1 2">CCM4811</strain>
    </source>
</reference>
<dbReference type="Gene3D" id="1.10.3450.10">
    <property type="entry name" value="TTHA0068-like"/>
    <property type="match status" value="1"/>
</dbReference>
<evidence type="ECO:0000313" key="1">
    <source>
        <dbReference type="EMBL" id="TDL97842.1"/>
    </source>
</evidence>
<protein>
    <submittedName>
        <fullName evidence="1">DUF309 domain-containing protein</fullName>
    </submittedName>
</protein>
<dbReference type="PANTHER" id="PTHR34796">
    <property type="entry name" value="EXPRESSED PROTEIN"/>
    <property type="match status" value="1"/>
</dbReference>
<evidence type="ECO:0000313" key="2">
    <source>
        <dbReference type="Proteomes" id="UP000295310"/>
    </source>
</evidence>
<dbReference type="AlphaFoldDB" id="A0A4R6BDM2"/>
<dbReference type="RefSeq" id="WP_133431964.1">
    <property type="nucleotide sequence ID" value="NZ_SCWA01000009.1"/>
</dbReference>
<dbReference type="Pfam" id="PF03745">
    <property type="entry name" value="DUF309"/>
    <property type="match status" value="1"/>
</dbReference>
<gene>
    <name evidence="1" type="ORF">ERX27_06180</name>
</gene>
<comment type="caution">
    <text evidence="1">The sequence shown here is derived from an EMBL/GenBank/DDBJ whole genome shotgun (WGS) entry which is preliminary data.</text>
</comment>
<dbReference type="OrthoDB" id="165483at2"/>
<keyword evidence="2" id="KW-1185">Reference proteome</keyword>